<reference evidence="9" key="1">
    <citation type="journal article" date="2008" name="Nat. Genet.">
        <title>The Pristionchus pacificus genome provides a unique perspective on nematode lifestyle and parasitism.</title>
        <authorList>
            <person name="Dieterich C."/>
            <person name="Clifton S.W."/>
            <person name="Schuster L.N."/>
            <person name="Chinwalla A."/>
            <person name="Delehaunty K."/>
            <person name="Dinkelacker I."/>
            <person name="Fulton L."/>
            <person name="Fulton R."/>
            <person name="Godfrey J."/>
            <person name="Minx P."/>
            <person name="Mitreva M."/>
            <person name="Roeseler W."/>
            <person name="Tian H."/>
            <person name="Witte H."/>
            <person name="Yang S.P."/>
            <person name="Wilson R.K."/>
            <person name="Sommer R.J."/>
        </authorList>
    </citation>
    <scope>NUCLEOTIDE SEQUENCE [LARGE SCALE GENOMIC DNA]</scope>
    <source>
        <strain evidence="9">PS312</strain>
    </source>
</reference>
<evidence type="ECO:0000313" key="8">
    <source>
        <dbReference type="EnsemblMetazoa" id="PPA01933.1"/>
    </source>
</evidence>
<comment type="caution">
    <text evidence="6">Lacks conserved residue(s) required for the propagation of feature annotation.</text>
</comment>
<organism evidence="8 9">
    <name type="scientific">Pristionchus pacificus</name>
    <name type="common">Parasitic nematode worm</name>
    <dbReference type="NCBI Taxonomy" id="54126"/>
    <lineage>
        <taxon>Eukaryota</taxon>
        <taxon>Metazoa</taxon>
        <taxon>Ecdysozoa</taxon>
        <taxon>Nematoda</taxon>
        <taxon>Chromadorea</taxon>
        <taxon>Rhabditida</taxon>
        <taxon>Rhabditina</taxon>
        <taxon>Diplogasteromorpha</taxon>
        <taxon>Diplogasteroidea</taxon>
        <taxon>Neodiplogasteridae</taxon>
        <taxon>Pristionchus</taxon>
    </lineage>
</organism>
<keyword evidence="4 6" id="KW-1133">Transmembrane helix</keyword>
<dbReference type="Pfam" id="PF03134">
    <property type="entry name" value="TB2_DP1_HVA22"/>
    <property type="match status" value="1"/>
</dbReference>
<comment type="similarity">
    <text evidence="2 6">Belongs to the DP1 family.</text>
</comment>
<keyword evidence="3 6" id="KW-0812">Transmembrane</keyword>
<dbReference type="GO" id="GO:0016020">
    <property type="term" value="C:membrane"/>
    <property type="evidence" value="ECO:0007669"/>
    <property type="project" value="UniProtKB-SubCell"/>
</dbReference>
<evidence type="ECO:0000256" key="4">
    <source>
        <dbReference type="ARBA" id="ARBA00022989"/>
    </source>
</evidence>
<feature type="compositionally biased region" description="Basic residues" evidence="7">
    <location>
        <begin position="250"/>
        <end position="261"/>
    </location>
</feature>
<evidence type="ECO:0000256" key="6">
    <source>
        <dbReference type="RuleBase" id="RU362006"/>
    </source>
</evidence>
<dbReference type="OrthoDB" id="10009287at2759"/>
<dbReference type="Proteomes" id="UP000005239">
    <property type="component" value="Unassembled WGS sequence"/>
</dbReference>
<dbReference type="AlphaFoldDB" id="A0A2A6CAI7"/>
<dbReference type="InterPro" id="IPR004345">
    <property type="entry name" value="TB2_DP1_HVA22"/>
</dbReference>
<feature type="transmembrane region" description="Helical" evidence="6">
    <location>
        <begin position="39"/>
        <end position="64"/>
    </location>
</feature>
<protein>
    <recommendedName>
        <fullName evidence="6">Receptor expression-enhancing protein</fullName>
    </recommendedName>
</protein>
<evidence type="ECO:0000256" key="1">
    <source>
        <dbReference type="ARBA" id="ARBA00004141"/>
    </source>
</evidence>
<evidence type="ECO:0000256" key="2">
    <source>
        <dbReference type="ARBA" id="ARBA00008573"/>
    </source>
</evidence>
<dbReference type="PANTHER" id="PTHR12300:SF161">
    <property type="entry name" value="RECEPTOR EXPRESSION-ENHANCING PROTEIN"/>
    <property type="match status" value="1"/>
</dbReference>
<keyword evidence="9" id="KW-1185">Reference proteome</keyword>
<comment type="subcellular location">
    <subcellularLocation>
        <location evidence="1 6">Membrane</location>
        <topology evidence="1 6">Multi-pass membrane protein</topology>
    </subcellularLocation>
</comment>
<keyword evidence="5 6" id="KW-0472">Membrane</keyword>
<proteinExistence type="inferred from homology"/>
<evidence type="ECO:0000256" key="3">
    <source>
        <dbReference type="ARBA" id="ARBA00022692"/>
    </source>
</evidence>
<feature type="region of interest" description="Disordered" evidence="7">
    <location>
        <begin position="202"/>
        <end position="261"/>
    </location>
</feature>
<evidence type="ECO:0000313" key="9">
    <source>
        <dbReference type="Proteomes" id="UP000005239"/>
    </source>
</evidence>
<accession>A0A2A6CAI7</accession>
<dbReference type="EnsemblMetazoa" id="PPA01933.1">
    <property type="protein sequence ID" value="PPA01933.1"/>
    <property type="gene ID" value="WBGene00091487"/>
</dbReference>
<sequence>MVFSFLLRCVSTVVGAFFPAFYTFKTLAKPNQRAQIYWLKYWAVFGAALAVEFVLDSLFLTYLIPGYELARLIFVVYSVNPVTNGAQSLYDNLLKPLMFKHQPQIDAVKSNVTAAIMDRVSGVATKVGHMLFSATVNRMAAIPGIQMVGAPIMPQRTSAYNLRMENYEEADEMDYPIIREIKEEPLDWDDVEDEVEIISVKQPRTRQSKRNQPPVIEVEDEERMSDVEMSSGDDVEFIPAPKKGGSSGRGRGRGRGKGKKN</sequence>
<gene>
    <name evidence="8" type="primary">WBGene00091487</name>
</gene>
<name>A0A2A6CAI7_PRIPA</name>
<dbReference type="PANTHER" id="PTHR12300">
    <property type="entry name" value="HVA22-LIKE PROTEINS"/>
    <property type="match status" value="1"/>
</dbReference>
<accession>A0A8R1Y743</accession>
<reference evidence="8" key="2">
    <citation type="submission" date="2022-06" db="UniProtKB">
        <authorList>
            <consortium name="EnsemblMetazoa"/>
        </authorList>
    </citation>
    <scope>IDENTIFICATION</scope>
    <source>
        <strain evidence="8">PS312</strain>
    </source>
</reference>
<evidence type="ECO:0000256" key="5">
    <source>
        <dbReference type="ARBA" id="ARBA00023136"/>
    </source>
</evidence>
<evidence type="ECO:0000256" key="7">
    <source>
        <dbReference type="SAM" id="MobiDB-lite"/>
    </source>
</evidence>